<dbReference type="Proteomes" id="UP000199515">
    <property type="component" value="Unassembled WGS sequence"/>
</dbReference>
<evidence type="ECO:0000313" key="3">
    <source>
        <dbReference type="Proteomes" id="UP000199515"/>
    </source>
</evidence>
<keyword evidence="3" id="KW-1185">Reference proteome</keyword>
<organism evidence="2 3">
    <name type="scientific">Amycolatopsis xylanica</name>
    <dbReference type="NCBI Taxonomy" id="589385"/>
    <lineage>
        <taxon>Bacteria</taxon>
        <taxon>Bacillati</taxon>
        <taxon>Actinomycetota</taxon>
        <taxon>Actinomycetes</taxon>
        <taxon>Pseudonocardiales</taxon>
        <taxon>Pseudonocardiaceae</taxon>
        <taxon>Amycolatopsis</taxon>
    </lineage>
</organism>
<dbReference type="PANTHER" id="PTHR43312">
    <property type="entry name" value="D-THREO-ALDOSE 1-DEHYDROGENASE"/>
    <property type="match status" value="1"/>
</dbReference>
<accession>A0A1H3K076</accession>
<dbReference type="InterPro" id="IPR036812">
    <property type="entry name" value="NAD(P)_OxRdtase_dom_sf"/>
</dbReference>
<protein>
    <submittedName>
        <fullName evidence="2">Predicted oxidoreductase</fullName>
    </submittedName>
</protein>
<evidence type="ECO:0000259" key="1">
    <source>
        <dbReference type="Pfam" id="PF00248"/>
    </source>
</evidence>
<reference evidence="2 3" key="1">
    <citation type="submission" date="2016-10" db="EMBL/GenBank/DDBJ databases">
        <authorList>
            <person name="de Groot N.N."/>
        </authorList>
    </citation>
    <scope>NUCLEOTIDE SEQUENCE [LARGE SCALE GENOMIC DNA]</scope>
    <source>
        <strain evidence="2 3">CPCC 202699</strain>
    </source>
</reference>
<dbReference type="EMBL" id="FNON01000005">
    <property type="protein sequence ID" value="SDY45551.1"/>
    <property type="molecule type" value="Genomic_DNA"/>
</dbReference>
<dbReference type="SUPFAM" id="SSF51430">
    <property type="entry name" value="NAD(P)-linked oxidoreductase"/>
    <property type="match status" value="1"/>
</dbReference>
<dbReference type="AlphaFoldDB" id="A0A1H3K076"/>
<proteinExistence type="predicted"/>
<evidence type="ECO:0000313" key="2">
    <source>
        <dbReference type="EMBL" id="SDY45551.1"/>
    </source>
</evidence>
<sequence length="319" mass="33998">MRGVSTPTHPLPRVGLGLAALGRPAYINLGRTDQLPPGRDIEAMKGATHEVLDAAYQAGVRWIDTARSYGLAEDFLAEWLTERRPEDVTVSSKWGYAYVGGWRLDAEVHEAKEHSLDRFRAQWTESRERLGGVLALYQVHSLTADSPLFGDRALLDALAALADDGVRVGFSTSGPAQADTIRRAFELTAQGRPVFTSVQSTWNLLEQSAGDALAEAAEAGNSVLVKETLANGRLVVEPPPAIAAFASERNVTPDAVAVAAVLAQPWASTVLVGPASTAQLASNLGGAGLELGAGDLALLCGFRESATDYWASRSSLRWH</sequence>
<name>A0A1H3K076_9PSEU</name>
<dbReference type="STRING" id="589385.SAMN05421504_105605"/>
<feature type="domain" description="NADP-dependent oxidoreductase" evidence="1">
    <location>
        <begin position="49"/>
        <end position="289"/>
    </location>
</feature>
<dbReference type="InterPro" id="IPR023210">
    <property type="entry name" value="NADP_OxRdtase_dom"/>
</dbReference>
<dbReference type="Gene3D" id="3.20.20.100">
    <property type="entry name" value="NADP-dependent oxidoreductase domain"/>
    <property type="match status" value="1"/>
</dbReference>
<gene>
    <name evidence="2" type="ORF">SAMN05421504_105605</name>
</gene>
<dbReference type="PANTHER" id="PTHR43312:SF1">
    <property type="entry name" value="NADP-DEPENDENT OXIDOREDUCTASE DOMAIN-CONTAINING PROTEIN"/>
    <property type="match status" value="1"/>
</dbReference>
<dbReference type="Pfam" id="PF00248">
    <property type="entry name" value="Aldo_ket_red"/>
    <property type="match status" value="1"/>
</dbReference>
<dbReference type="InterPro" id="IPR053135">
    <property type="entry name" value="AKR2_Oxidoreductase"/>
</dbReference>